<dbReference type="PANTHER" id="PTHR34570">
    <property type="entry name" value="OS03G0593100 PROTEIN"/>
    <property type="match status" value="1"/>
</dbReference>
<evidence type="ECO:0000313" key="2">
    <source>
        <dbReference type="Proteomes" id="UP001161247"/>
    </source>
</evidence>
<gene>
    <name evidence="1" type="ORF">OLC1_LOCUS50</name>
</gene>
<name>A0AAV1BV13_OLDCO</name>
<dbReference type="PANTHER" id="PTHR34570:SF12">
    <property type="entry name" value="EXPRESSED PROTEIN"/>
    <property type="match status" value="1"/>
</dbReference>
<organism evidence="1 2">
    <name type="scientific">Oldenlandia corymbosa var. corymbosa</name>
    <dbReference type="NCBI Taxonomy" id="529605"/>
    <lineage>
        <taxon>Eukaryota</taxon>
        <taxon>Viridiplantae</taxon>
        <taxon>Streptophyta</taxon>
        <taxon>Embryophyta</taxon>
        <taxon>Tracheophyta</taxon>
        <taxon>Spermatophyta</taxon>
        <taxon>Magnoliopsida</taxon>
        <taxon>eudicotyledons</taxon>
        <taxon>Gunneridae</taxon>
        <taxon>Pentapetalae</taxon>
        <taxon>asterids</taxon>
        <taxon>lamiids</taxon>
        <taxon>Gentianales</taxon>
        <taxon>Rubiaceae</taxon>
        <taxon>Rubioideae</taxon>
        <taxon>Spermacoceae</taxon>
        <taxon>Hedyotis-Oldenlandia complex</taxon>
        <taxon>Oldenlandia</taxon>
    </lineage>
</organism>
<dbReference type="EMBL" id="OX459118">
    <property type="protein sequence ID" value="CAI9087146.1"/>
    <property type="molecule type" value="Genomic_DNA"/>
</dbReference>
<evidence type="ECO:0000313" key="1">
    <source>
        <dbReference type="EMBL" id="CAI9087146.1"/>
    </source>
</evidence>
<dbReference type="Proteomes" id="UP001161247">
    <property type="component" value="Chromosome 1"/>
</dbReference>
<sequence>MMARRLGQVDEYHHHHQGNNSIRYTSSLALLQERFNQLQKTREMRLEKELMMMKLISTAAVNSTLLYHQYVPPSSPSMPSCSQSTYDSDMVMFHQNKPSSHLGFSLIQPPQLVKASASSQQTKSSSSSSWLFGTNLGLTCKFDDSSSSDVDTSLHL</sequence>
<protein>
    <submittedName>
        <fullName evidence="1">OLC1v1021143C1</fullName>
    </submittedName>
</protein>
<proteinExistence type="predicted"/>
<keyword evidence="2" id="KW-1185">Reference proteome</keyword>
<reference evidence="1" key="1">
    <citation type="submission" date="2023-03" db="EMBL/GenBank/DDBJ databases">
        <authorList>
            <person name="Julca I."/>
        </authorList>
    </citation>
    <scope>NUCLEOTIDE SEQUENCE</scope>
</reference>
<dbReference type="AlphaFoldDB" id="A0AAV1BV13"/>
<accession>A0AAV1BV13</accession>